<dbReference type="HOGENOM" id="CLU_1628239_0_0_1"/>
<keyword evidence="2" id="KW-1185">Reference proteome</keyword>
<dbReference type="AlphaFoldDB" id="C5FNW4"/>
<dbReference type="EMBL" id="DS995704">
    <property type="protein sequence ID" value="EEQ31817.1"/>
    <property type="molecule type" value="Genomic_DNA"/>
</dbReference>
<dbReference type="Proteomes" id="UP000002035">
    <property type="component" value="Unassembled WGS sequence"/>
</dbReference>
<dbReference type="OMA" id="EYMIRAQ"/>
<sequence length="175" mass="20150">MSHLPAQQPKDNTYLETPGICRSLERLQKDDEEGVVTGIWIAILASVFGPKEEYMIRAQSLSPGGVTDLLGLQFVKQGTKYREVQFLVVQAKAPIKETRDAAWEAAKDQLLDYLPHLEPKRKHHKYGIVAVGRWAQFVLYDEDNRRLTALHDGHLHVERQFKDVLDLLHYIRDNH</sequence>
<evidence type="ECO:0000313" key="1">
    <source>
        <dbReference type="EMBL" id="EEQ31817.1"/>
    </source>
</evidence>
<organism evidence="1 2">
    <name type="scientific">Arthroderma otae (strain ATCC MYA-4605 / CBS 113480)</name>
    <name type="common">Microsporum canis</name>
    <dbReference type="NCBI Taxonomy" id="554155"/>
    <lineage>
        <taxon>Eukaryota</taxon>
        <taxon>Fungi</taxon>
        <taxon>Dikarya</taxon>
        <taxon>Ascomycota</taxon>
        <taxon>Pezizomycotina</taxon>
        <taxon>Eurotiomycetes</taxon>
        <taxon>Eurotiomycetidae</taxon>
        <taxon>Onygenales</taxon>
        <taxon>Arthrodermataceae</taxon>
        <taxon>Microsporum</taxon>
    </lineage>
</organism>
<dbReference type="GeneID" id="9230014"/>
<dbReference type="RefSeq" id="XP_002846899.1">
    <property type="nucleotide sequence ID" value="XM_002846853.1"/>
</dbReference>
<dbReference type="VEuPathDB" id="FungiDB:MCYG_04636"/>
<accession>C5FNW4</accession>
<dbReference type="eggNOG" id="ENOG502SWT2">
    <property type="taxonomic scope" value="Eukaryota"/>
</dbReference>
<reference evidence="2" key="1">
    <citation type="journal article" date="2012" name="MBio">
        <title>Comparative genome analysis of Trichophyton rubrum and related dermatophytes reveals candidate genes involved in infection.</title>
        <authorList>
            <person name="Martinez D.A."/>
            <person name="Oliver B.G."/>
            <person name="Graeser Y."/>
            <person name="Goldberg J.M."/>
            <person name="Li W."/>
            <person name="Martinez-Rossi N.M."/>
            <person name="Monod M."/>
            <person name="Shelest E."/>
            <person name="Barton R.C."/>
            <person name="Birch E."/>
            <person name="Brakhage A.A."/>
            <person name="Chen Z."/>
            <person name="Gurr S.J."/>
            <person name="Heiman D."/>
            <person name="Heitman J."/>
            <person name="Kosti I."/>
            <person name="Rossi A."/>
            <person name="Saif S."/>
            <person name="Samalova M."/>
            <person name="Saunders C.W."/>
            <person name="Shea T."/>
            <person name="Summerbell R.C."/>
            <person name="Xu J."/>
            <person name="Young S."/>
            <person name="Zeng Q."/>
            <person name="Birren B.W."/>
            <person name="Cuomo C.A."/>
            <person name="White T.C."/>
        </authorList>
    </citation>
    <scope>NUCLEOTIDE SEQUENCE [LARGE SCALE GENOMIC DNA]</scope>
    <source>
        <strain evidence="2">ATCC MYA-4605 / CBS 113480</strain>
    </source>
</reference>
<evidence type="ECO:0000313" key="2">
    <source>
        <dbReference type="Proteomes" id="UP000002035"/>
    </source>
</evidence>
<name>C5FNW4_ARTOC</name>
<gene>
    <name evidence="1" type="ORF">MCYG_04636</name>
</gene>
<dbReference type="OrthoDB" id="4499616at2759"/>
<protein>
    <recommendedName>
        <fullName evidence="3">Fungal-type protein kinase domain-containing protein</fullName>
    </recommendedName>
</protein>
<proteinExistence type="predicted"/>
<evidence type="ECO:0008006" key="3">
    <source>
        <dbReference type="Google" id="ProtNLM"/>
    </source>
</evidence>